<accession>A0A0D9XU79</accession>
<dbReference type="AlphaFoldDB" id="A0A0D9XU79"/>
<reference evidence="1 2" key="1">
    <citation type="submission" date="2012-08" db="EMBL/GenBank/DDBJ databases">
        <title>Oryza genome evolution.</title>
        <authorList>
            <person name="Wing R.A."/>
        </authorList>
    </citation>
    <scope>NUCLEOTIDE SEQUENCE</scope>
</reference>
<dbReference type="Gramene" id="LPERR11G16280.1">
    <property type="protein sequence ID" value="LPERR11G16280.1"/>
    <property type="gene ID" value="LPERR11G16280"/>
</dbReference>
<keyword evidence="2" id="KW-1185">Reference proteome</keyword>
<proteinExistence type="predicted"/>
<evidence type="ECO:0008006" key="3">
    <source>
        <dbReference type="Google" id="ProtNLM"/>
    </source>
</evidence>
<dbReference type="Proteomes" id="UP000032180">
    <property type="component" value="Chromosome 11"/>
</dbReference>
<dbReference type="EnsemblPlants" id="LPERR11G16280.1">
    <property type="protein sequence ID" value="LPERR11G16280.1"/>
    <property type="gene ID" value="LPERR11G16280"/>
</dbReference>
<evidence type="ECO:0000313" key="1">
    <source>
        <dbReference type="EnsemblPlants" id="LPERR11G16280.1"/>
    </source>
</evidence>
<dbReference type="HOGENOM" id="CLU_482671_0_0_1"/>
<dbReference type="Pfam" id="PF04578">
    <property type="entry name" value="DUF594"/>
    <property type="match status" value="2"/>
</dbReference>
<organism evidence="1 2">
    <name type="scientific">Leersia perrieri</name>
    <dbReference type="NCBI Taxonomy" id="77586"/>
    <lineage>
        <taxon>Eukaryota</taxon>
        <taxon>Viridiplantae</taxon>
        <taxon>Streptophyta</taxon>
        <taxon>Embryophyta</taxon>
        <taxon>Tracheophyta</taxon>
        <taxon>Spermatophyta</taxon>
        <taxon>Magnoliopsida</taxon>
        <taxon>Liliopsida</taxon>
        <taxon>Poales</taxon>
        <taxon>Poaceae</taxon>
        <taxon>BOP clade</taxon>
        <taxon>Oryzoideae</taxon>
        <taxon>Oryzeae</taxon>
        <taxon>Oryzinae</taxon>
        <taxon>Leersia</taxon>
    </lineage>
</organism>
<evidence type="ECO:0000313" key="2">
    <source>
        <dbReference type="Proteomes" id="UP000032180"/>
    </source>
</evidence>
<reference evidence="2" key="2">
    <citation type="submission" date="2013-12" db="EMBL/GenBank/DDBJ databases">
        <authorList>
            <person name="Yu Y."/>
            <person name="Lee S."/>
            <person name="de Baynast K."/>
            <person name="Wissotski M."/>
            <person name="Liu L."/>
            <person name="Talag J."/>
            <person name="Goicoechea J."/>
            <person name="Angelova A."/>
            <person name="Jetty R."/>
            <person name="Kudrna D."/>
            <person name="Golser W."/>
            <person name="Rivera L."/>
            <person name="Zhang J."/>
            <person name="Wing R."/>
        </authorList>
    </citation>
    <scope>NUCLEOTIDE SEQUENCE</scope>
</reference>
<dbReference type="PANTHER" id="PTHR31325">
    <property type="entry name" value="OS01G0798800 PROTEIN-RELATED"/>
    <property type="match status" value="1"/>
</dbReference>
<sequence>MVEAVRLRRTAAAAADGWLAGGEGRCGGIGGCGRWMTQGEEAYWRDQTSSGLASDQQGNRWLNYVIVKLPAKNGERNIFTRQHVFLQPFNSRMSEWKLNSCILERYGNASKVRSEGKTAKNVEAAVIQALRSMDLEGNALSRDLPLPRVSDRAEHYWLAYLAEVPSCSRVILVWHIATSLCEIKLAKDHSVNLTAKSRLSSSLVDKRTLTDELQKAYTVSNCLSRYCLYLLVSKPKLLPETILMSKKAFQDAVQCAREMLKGCGSVQSIYEKLMEGEQEALATAPGANVLQQGAILANALINNEDQTCCWEILSEVWAHLIVHIAPSSDAAAHAEDLKSDHEFITDIWALFCHCGIEKSELWQQKKGADSGNFTPEPANQSSNVADTHVQEAVASNPPAARSREIHEASLLLACSKILREGAMLGKKLIDDQSIDEGTRWKILLKVWARLLLHLSSNAQAHAKYLDSGSKSIEFITVLRALFSHCGIDKSELWHNDAAPSSRQAGDLEDSGDIQQEAQSRLRRTAAVAVAEADASGLPVAFPHLLGCSLRSPAGMCGGSEWRRLL</sequence>
<reference evidence="1" key="3">
    <citation type="submission" date="2015-04" db="UniProtKB">
        <authorList>
            <consortium name="EnsemblPlants"/>
        </authorList>
    </citation>
    <scope>IDENTIFICATION</scope>
</reference>
<protein>
    <recommendedName>
        <fullName evidence="3">DUF4220 domain-containing protein</fullName>
    </recommendedName>
</protein>
<dbReference type="InterPro" id="IPR007658">
    <property type="entry name" value="DUF594"/>
</dbReference>
<name>A0A0D9XU79_9ORYZ</name>